<comment type="subcellular location">
    <subcellularLocation>
        <location evidence="1">Secreted</location>
        <location evidence="1">Extracellular space</location>
    </subcellularLocation>
</comment>
<keyword evidence="3 7" id="KW-0645">Protease</keyword>
<dbReference type="PROSITE" id="PS50240">
    <property type="entry name" value="TRYPSIN_DOM"/>
    <property type="match status" value="1"/>
</dbReference>
<keyword evidence="5 7" id="KW-0720">Serine protease</keyword>
<keyword evidence="8" id="KW-0732">Signal</keyword>
<dbReference type="PROSITE" id="PS00135">
    <property type="entry name" value="TRYPSIN_SER"/>
    <property type="match status" value="1"/>
</dbReference>
<dbReference type="Pfam" id="PF00089">
    <property type="entry name" value="Trypsin"/>
    <property type="match status" value="1"/>
</dbReference>
<evidence type="ECO:0000313" key="11">
    <source>
        <dbReference type="Proteomes" id="UP000494165"/>
    </source>
</evidence>
<evidence type="ECO:0000256" key="2">
    <source>
        <dbReference type="ARBA" id="ARBA00007664"/>
    </source>
</evidence>
<evidence type="ECO:0000256" key="1">
    <source>
        <dbReference type="ARBA" id="ARBA00004239"/>
    </source>
</evidence>
<dbReference type="GO" id="GO:0006508">
    <property type="term" value="P:proteolysis"/>
    <property type="evidence" value="ECO:0007669"/>
    <property type="project" value="UniProtKB-KW"/>
</dbReference>
<evidence type="ECO:0000256" key="4">
    <source>
        <dbReference type="ARBA" id="ARBA00022801"/>
    </source>
</evidence>
<comment type="similarity">
    <text evidence="2">Belongs to the peptidase S1 family.</text>
</comment>
<proteinExistence type="inferred from homology"/>
<feature type="chain" id="PRO_5035726452" description="Peptidase S1 domain-containing protein" evidence="8">
    <location>
        <begin position="21"/>
        <end position="284"/>
    </location>
</feature>
<dbReference type="InterPro" id="IPR001254">
    <property type="entry name" value="Trypsin_dom"/>
</dbReference>
<dbReference type="CDD" id="cd00190">
    <property type="entry name" value="Tryp_SPc"/>
    <property type="match status" value="1"/>
</dbReference>
<evidence type="ECO:0000259" key="9">
    <source>
        <dbReference type="PROSITE" id="PS50240"/>
    </source>
</evidence>
<evidence type="ECO:0000256" key="8">
    <source>
        <dbReference type="SAM" id="SignalP"/>
    </source>
</evidence>
<dbReference type="SMART" id="SM00020">
    <property type="entry name" value="Tryp_SPc"/>
    <property type="match status" value="1"/>
</dbReference>
<keyword evidence="6" id="KW-1015">Disulfide bond</keyword>
<evidence type="ECO:0000256" key="6">
    <source>
        <dbReference type="ARBA" id="ARBA00023157"/>
    </source>
</evidence>
<dbReference type="InterPro" id="IPR033116">
    <property type="entry name" value="TRYPSIN_SER"/>
</dbReference>
<dbReference type="GO" id="GO:0004252">
    <property type="term" value="F:serine-type endopeptidase activity"/>
    <property type="evidence" value="ECO:0007669"/>
    <property type="project" value="InterPro"/>
</dbReference>
<dbReference type="PROSITE" id="PS00134">
    <property type="entry name" value="TRYPSIN_HIS"/>
    <property type="match status" value="1"/>
</dbReference>
<dbReference type="InterPro" id="IPR018114">
    <property type="entry name" value="TRYPSIN_HIS"/>
</dbReference>
<keyword evidence="4 7" id="KW-0378">Hydrolase</keyword>
<organism evidence="10 11">
    <name type="scientific">Cloeon dipterum</name>
    <dbReference type="NCBI Taxonomy" id="197152"/>
    <lineage>
        <taxon>Eukaryota</taxon>
        <taxon>Metazoa</taxon>
        <taxon>Ecdysozoa</taxon>
        <taxon>Arthropoda</taxon>
        <taxon>Hexapoda</taxon>
        <taxon>Insecta</taxon>
        <taxon>Pterygota</taxon>
        <taxon>Palaeoptera</taxon>
        <taxon>Ephemeroptera</taxon>
        <taxon>Pisciforma</taxon>
        <taxon>Baetidae</taxon>
        <taxon>Cloeon</taxon>
    </lineage>
</organism>
<dbReference type="Gene3D" id="2.40.10.10">
    <property type="entry name" value="Trypsin-like serine proteases"/>
    <property type="match status" value="3"/>
</dbReference>
<dbReference type="OrthoDB" id="10059102at2759"/>
<accession>A0A8S1DBH8</accession>
<dbReference type="PANTHER" id="PTHR24276:SF91">
    <property type="entry name" value="AT26814P-RELATED"/>
    <property type="match status" value="1"/>
</dbReference>
<reference evidence="10 11" key="1">
    <citation type="submission" date="2020-04" db="EMBL/GenBank/DDBJ databases">
        <authorList>
            <person name="Alioto T."/>
            <person name="Alioto T."/>
            <person name="Gomez Garrido J."/>
        </authorList>
    </citation>
    <scope>NUCLEOTIDE SEQUENCE [LARGE SCALE GENOMIC DNA]</scope>
</reference>
<evidence type="ECO:0000256" key="3">
    <source>
        <dbReference type="ARBA" id="ARBA00022670"/>
    </source>
</evidence>
<dbReference type="PANTHER" id="PTHR24276">
    <property type="entry name" value="POLYSERASE-RELATED"/>
    <property type="match status" value="1"/>
</dbReference>
<dbReference type="InterPro" id="IPR009003">
    <property type="entry name" value="Peptidase_S1_PA"/>
</dbReference>
<dbReference type="InterPro" id="IPR043504">
    <property type="entry name" value="Peptidase_S1_PA_chymotrypsin"/>
</dbReference>
<evidence type="ECO:0000313" key="10">
    <source>
        <dbReference type="EMBL" id="CAB3379984.1"/>
    </source>
</evidence>
<gene>
    <name evidence="10" type="ORF">CLODIP_2_CD09115</name>
</gene>
<keyword evidence="11" id="KW-1185">Reference proteome</keyword>
<protein>
    <recommendedName>
        <fullName evidence="9">Peptidase S1 domain-containing protein</fullName>
    </recommendedName>
</protein>
<feature type="domain" description="Peptidase S1" evidence="9">
    <location>
        <begin position="39"/>
        <end position="280"/>
    </location>
</feature>
<dbReference type="InterPro" id="IPR050430">
    <property type="entry name" value="Peptidase_S1"/>
</dbReference>
<dbReference type="SUPFAM" id="SSF50494">
    <property type="entry name" value="Trypsin-like serine proteases"/>
    <property type="match status" value="1"/>
</dbReference>
<dbReference type="InterPro" id="IPR001314">
    <property type="entry name" value="Peptidase_S1A"/>
</dbReference>
<name>A0A8S1DBH8_9INSE</name>
<dbReference type="EMBL" id="CADEPI010000198">
    <property type="protein sequence ID" value="CAB3379984.1"/>
    <property type="molecule type" value="Genomic_DNA"/>
</dbReference>
<dbReference type="Proteomes" id="UP000494165">
    <property type="component" value="Unassembled WGS sequence"/>
</dbReference>
<sequence>MNFRWSLLFFAAFCADFTWARVVVANPLVDQQLTLKGSIIGGTDAGEGEVPWQVSLQKIGSGHFCGGTIVSRKHIVTAAHCSKVYLFYIYVVAGSIHPNEGTGVGVRSIANHPNYYHLSNDIAVWEVINNIEYLHCRLSGTLFHDQVDSPFIWSENIQPARIANSRVQDGWLMTVSGWGLTDQSVAWLPSSLQKAEVRIVSKEKCDELYKAKIGSGIFENNICAGGEGQDTCFGDSGGPLVKDGVLHGVVSWGYGAECGAIPGVYTEVASFANWINSVITEDSK</sequence>
<dbReference type="PRINTS" id="PR00722">
    <property type="entry name" value="CHYMOTRYPSIN"/>
</dbReference>
<dbReference type="FunFam" id="2.40.10.10:FF:000068">
    <property type="entry name" value="transmembrane protease serine 2"/>
    <property type="match status" value="1"/>
</dbReference>
<feature type="signal peptide" evidence="8">
    <location>
        <begin position="1"/>
        <end position="20"/>
    </location>
</feature>
<dbReference type="GO" id="GO:0005576">
    <property type="term" value="C:extracellular region"/>
    <property type="evidence" value="ECO:0007669"/>
    <property type="project" value="UniProtKB-SubCell"/>
</dbReference>
<dbReference type="AlphaFoldDB" id="A0A8S1DBH8"/>
<evidence type="ECO:0000256" key="7">
    <source>
        <dbReference type="RuleBase" id="RU363034"/>
    </source>
</evidence>
<comment type="caution">
    <text evidence="10">The sequence shown here is derived from an EMBL/GenBank/DDBJ whole genome shotgun (WGS) entry which is preliminary data.</text>
</comment>
<dbReference type="FunFam" id="2.40.10.10:FF:000036">
    <property type="entry name" value="Trypsin beta"/>
    <property type="match status" value="1"/>
</dbReference>
<evidence type="ECO:0000256" key="5">
    <source>
        <dbReference type="ARBA" id="ARBA00022825"/>
    </source>
</evidence>